<evidence type="ECO:0000313" key="4">
    <source>
        <dbReference type="Proteomes" id="UP000585474"/>
    </source>
</evidence>
<feature type="domain" description="Integrase catalytic" evidence="2">
    <location>
        <begin position="465"/>
        <end position="652"/>
    </location>
</feature>
<dbReference type="InterPro" id="IPR012337">
    <property type="entry name" value="RNaseH-like_sf"/>
</dbReference>
<keyword evidence="4" id="KW-1185">Reference proteome</keyword>
<dbReference type="EMBL" id="BJWL01000028">
    <property type="protein sequence ID" value="GFZ19568.1"/>
    <property type="molecule type" value="Genomic_DNA"/>
</dbReference>
<feature type="region of interest" description="Disordered" evidence="1">
    <location>
        <begin position="149"/>
        <end position="176"/>
    </location>
</feature>
<comment type="caution">
    <text evidence="3">The sequence shown here is derived from an EMBL/GenBank/DDBJ whole genome shotgun (WGS) entry which is preliminary data.</text>
</comment>
<reference evidence="3 4" key="1">
    <citation type="submission" date="2019-07" db="EMBL/GenBank/DDBJ databases">
        <title>De Novo Assembly of kiwifruit Actinidia rufa.</title>
        <authorList>
            <person name="Sugita-Konishi S."/>
            <person name="Sato K."/>
            <person name="Mori E."/>
            <person name="Abe Y."/>
            <person name="Kisaki G."/>
            <person name="Hamano K."/>
            <person name="Suezawa K."/>
            <person name="Otani M."/>
            <person name="Fukuda T."/>
            <person name="Manabe T."/>
            <person name="Gomi K."/>
            <person name="Tabuchi M."/>
            <person name="Akimitsu K."/>
            <person name="Kataoka I."/>
        </authorList>
    </citation>
    <scope>NUCLEOTIDE SEQUENCE [LARGE SCALE GENOMIC DNA]</scope>
    <source>
        <strain evidence="4">cv. Fuchu</strain>
    </source>
</reference>
<dbReference type="GO" id="GO:0003676">
    <property type="term" value="F:nucleic acid binding"/>
    <property type="evidence" value="ECO:0007669"/>
    <property type="project" value="InterPro"/>
</dbReference>
<evidence type="ECO:0000259" key="2">
    <source>
        <dbReference type="PROSITE" id="PS50994"/>
    </source>
</evidence>
<dbReference type="Gene3D" id="3.30.420.10">
    <property type="entry name" value="Ribonuclease H-like superfamily/Ribonuclease H"/>
    <property type="match status" value="1"/>
</dbReference>
<dbReference type="Gene3D" id="3.30.70.270">
    <property type="match status" value="1"/>
</dbReference>
<accession>A0A7J0H980</accession>
<dbReference type="InterPro" id="IPR036397">
    <property type="entry name" value="RNaseH_sf"/>
</dbReference>
<dbReference type="PROSITE" id="PS50994">
    <property type="entry name" value="INTEGRASE"/>
    <property type="match status" value="1"/>
</dbReference>
<dbReference type="Pfam" id="PF13456">
    <property type="entry name" value="RVT_3"/>
    <property type="match status" value="1"/>
</dbReference>
<name>A0A7J0H980_9ERIC</name>
<dbReference type="PANTHER" id="PTHR48475:SF2">
    <property type="entry name" value="RIBONUCLEASE H"/>
    <property type="match status" value="1"/>
</dbReference>
<dbReference type="InterPro" id="IPR043502">
    <property type="entry name" value="DNA/RNA_pol_sf"/>
</dbReference>
<dbReference type="OrthoDB" id="101614at2759"/>
<dbReference type="AlphaFoldDB" id="A0A7J0H980"/>
<dbReference type="GO" id="GO:0015074">
    <property type="term" value="P:DNA integration"/>
    <property type="evidence" value="ECO:0007669"/>
    <property type="project" value="InterPro"/>
</dbReference>
<dbReference type="PANTHER" id="PTHR48475">
    <property type="entry name" value="RIBONUCLEASE H"/>
    <property type="match status" value="1"/>
</dbReference>
<evidence type="ECO:0000256" key="1">
    <source>
        <dbReference type="SAM" id="MobiDB-lite"/>
    </source>
</evidence>
<dbReference type="GO" id="GO:0004523">
    <property type="term" value="F:RNA-DNA hybrid ribonuclease activity"/>
    <property type="evidence" value="ECO:0007669"/>
    <property type="project" value="InterPro"/>
</dbReference>
<feature type="compositionally biased region" description="Basic and acidic residues" evidence="1">
    <location>
        <begin position="149"/>
        <end position="168"/>
    </location>
</feature>
<dbReference type="InterPro" id="IPR043128">
    <property type="entry name" value="Rev_trsase/Diguanyl_cyclase"/>
</dbReference>
<dbReference type="SUPFAM" id="SSF56672">
    <property type="entry name" value="DNA/RNA polymerases"/>
    <property type="match status" value="1"/>
</dbReference>
<gene>
    <name evidence="3" type="ORF">Acr_28g0002730</name>
</gene>
<dbReference type="SUPFAM" id="SSF53098">
    <property type="entry name" value="Ribonuclease H-like"/>
    <property type="match status" value="1"/>
</dbReference>
<protein>
    <recommendedName>
        <fullName evidence="2">Integrase catalytic domain-containing protein</fullName>
    </recommendedName>
</protein>
<sequence length="747" mass="86052">MGEIEISSIARQVPDQGVKEARYRLHPGHSMELLKLLAKLEENNASHLFTIHQKEGESLKDYIKRFNQVMLEVEGANDKVIVMMMMEGLLPSPLFDSLSRNVPKTQSALQSKADKYIAAEELTTAKRKRRGRDDQKRKELELRQFDYKDKVKSRRTDRDHIRPNDRRPRTPPRQPNLMLPYLNATITQVLIEIKHNKFVKWLVKIKIDPRKRDKSKLPSSKLAKNEIWDNHPTTGNIQVIHGGFECGCLNSSRKRHARNATGELKRKYTIFPRQRLELTSPISFTNDYLRGLHLPHDDALVISTIIANFNVQRILIDNGSLVDILFILAFDKMKIRLDKLHPFHTPQVGFWGNMTHPLGWIKLLVTLGMEPYQTTIWQDFIIVDFPSPYNGNVLGIDPEVAIHKLFTNPNHTPVRQKRRKFAPERLFISKSVDKCSPFFKILRKNLAFQWTDETEMVFQELKEYLGSPPLLTVPTMDEELLVYLSVSSITVGLVLQTPSGDQIEYAICIGFRATNNEVEYKAFLAGLRVVVGLGVESLDAFSDSQLIVIISDNARQLDNDRFKLLCSDLNISHHFFSPGHPQANGQVKVSNRTILRNLKVRLEKSKSKWVEDLPCILWAYHTTSRIPTGKTSFSIVYRTASVIPVEIGLPNFRTSNFDKEHNEIKLRLNLDLIDEKRECAKVCKASYKHQVTQYYNQRVKHKSFLLGDLVLKKVTLATKEVNFEKLAPTWECPYKAIRVSKPGTYWL</sequence>
<organism evidence="3 4">
    <name type="scientific">Actinidia rufa</name>
    <dbReference type="NCBI Taxonomy" id="165716"/>
    <lineage>
        <taxon>Eukaryota</taxon>
        <taxon>Viridiplantae</taxon>
        <taxon>Streptophyta</taxon>
        <taxon>Embryophyta</taxon>
        <taxon>Tracheophyta</taxon>
        <taxon>Spermatophyta</taxon>
        <taxon>Magnoliopsida</taxon>
        <taxon>eudicotyledons</taxon>
        <taxon>Gunneridae</taxon>
        <taxon>Pentapetalae</taxon>
        <taxon>asterids</taxon>
        <taxon>Ericales</taxon>
        <taxon>Actinidiaceae</taxon>
        <taxon>Actinidia</taxon>
    </lineage>
</organism>
<evidence type="ECO:0000313" key="3">
    <source>
        <dbReference type="EMBL" id="GFZ19568.1"/>
    </source>
</evidence>
<dbReference type="InterPro" id="IPR002156">
    <property type="entry name" value="RNaseH_domain"/>
</dbReference>
<dbReference type="Proteomes" id="UP000585474">
    <property type="component" value="Unassembled WGS sequence"/>
</dbReference>
<dbReference type="InterPro" id="IPR001584">
    <property type="entry name" value="Integrase_cat-core"/>
</dbReference>
<proteinExistence type="predicted"/>